<dbReference type="AlphaFoldDB" id="A0A6J7J0B1"/>
<organism evidence="2">
    <name type="scientific">freshwater metagenome</name>
    <dbReference type="NCBI Taxonomy" id="449393"/>
    <lineage>
        <taxon>unclassified sequences</taxon>
        <taxon>metagenomes</taxon>
        <taxon>ecological metagenomes</taxon>
    </lineage>
</organism>
<proteinExistence type="predicted"/>
<dbReference type="EMBL" id="CAFBMQ010000465">
    <property type="protein sequence ID" value="CAB4936539.1"/>
    <property type="molecule type" value="Genomic_DNA"/>
</dbReference>
<evidence type="ECO:0000313" key="2">
    <source>
        <dbReference type="EMBL" id="CAB4936539.1"/>
    </source>
</evidence>
<feature type="region of interest" description="Disordered" evidence="1">
    <location>
        <begin position="1"/>
        <end position="43"/>
    </location>
</feature>
<protein>
    <submittedName>
        <fullName evidence="2">Unannotated protein</fullName>
    </submittedName>
</protein>
<sequence length="81" mass="8709">MIRGSDSPATRAASTYSSPRTAMIDARTRRKTPGAMTTPKTSIASSVLRPNWASTTSRMMIAGWAITRLATQLAAASKRPR</sequence>
<accession>A0A6J7J0B1</accession>
<gene>
    <name evidence="2" type="ORF">UFOPK3609_02244</name>
</gene>
<evidence type="ECO:0000256" key="1">
    <source>
        <dbReference type="SAM" id="MobiDB-lite"/>
    </source>
</evidence>
<reference evidence="2" key="1">
    <citation type="submission" date="2020-05" db="EMBL/GenBank/DDBJ databases">
        <authorList>
            <person name="Chiriac C."/>
            <person name="Salcher M."/>
            <person name="Ghai R."/>
            <person name="Kavagutti S V."/>
        </authorList>
    </citation>
    <scope>NUCLEOTIDE SEQUENCE</scope>
</reference>
<name>A0A6J7J0B1_9ZZZZ</name>